<dbReference type="GO" id="GO:0016757">
    <property type="term" value="F:glycosyltransferase activity"/>
    <property type="evidence" value="ECO:0007669"/>
    <property type="project" value="InterPro"/>
</dbReference>
<gene>
    <name evidence="2" type="ORF">SAMN04488514_101684</name>
</gene>
<dbReference type="AlphaFoldDB" id="A0A1G9JSQ9"/>
<evidence type="ECO:0000313" key="3">
    <source>
        <dbReference type="Proteomes" id="UP000199440"/>
    </source>
</evidence>
<organism evidence="2 3">
    <name type="scientific">Kriegella aquimaris</name>
    <dbReference type="NCBI Taxonomy" id="192904"/>
    <lineage>
        <taxon>Bacteria</taxon>
        <taxon>Pseudomonadati</taxon>
        <taxon>Bacteroidota</taxon>
        <taxon>Flavobacteriia</taxon>
        <taxon>Flavobacteriales</taxon>
        <taxon>Flavobacteriaceae</taxon>
        <taxon>Kriegella</taxon>
    </lineage>
</organism>
<name>A0A1G9JSQ9_9FLAO</name>
<dbReference type="RefSeq" id="WP_089885266.1">
    <property type="nucleotide sequence ID" value="NZ_FNGV01000001.1"/>
</dbReference>
<evidence type="ECO:0000259" key="1">
    <source>
        <dbReference type="Pfam" id="PF00534"/>
    </source>
</evidence>
<dbReference type="STRING" id="192904.SAMN04488514_101684"/>
<dbReference type="SUPFAM" id="SSF53756">
    <property type="entry name" value="UDP-Glycosyltransferase/glycogen phosphorylase"/>
    <property type="match status" value="1"/>
</dbReference>
<dbReference type="EMBL" id="FNGV01000001">
    <property type="protein sequence ID" value="SDL40214.1"/>
    <property type="molecule type" value="Genomic_DNA"/>
</dbReference>
<reference evidence="3" key="1">
    <citation type="submission" date="2016-10" db="EMBL/GenBank/DDBJ databases">
        <authorList>
            <person name="Varghese N."/>
            <person name="Submissions S."/>
        </authorList>
    </citation>
    <scope>NUCLEOTIDE SEQUENCE [LARGE SCALE GENOMIC DNA]</scope>
    <source>
        <strain evidence="3">DSM 19886</strain>
    </source>
</reference>
<feature type="domain" description="Glycosyl transferase family 1" evidence="1">
    <location>
        <begin position="187"/>
        <end position="341"/>
    </location>
</feature>
<dbReference type="Gene3D" id="3.40.50.2000">
    <property type="entry name" value="Glycogen Phosphorylase B"/>
    <property type="match status" value="2"/>
</dbReference>
<dbReference type="Pfam" id="PF00534">
    <property type="entry name" value="Glycos_transf_1"/>
    <property type="match status" value="1"/>
</dbReference>
<dbReference type="InterPro" id="IPR001296">
    <property type="entry name" value="Glyco_trans_1"/>
</dbReference>
<evidence type="ECO:0000313" key="2">
    <source>
        <dbReference type="EMBL" id="SDL40214.1"/>
    </source>
</evidence>
<proteinExistence type="predicted"/>
<dbReference type="InterPro" id="IPR050194">
    <property type="entry name" value="Glycosyltransferase_grp1"/>
</dbReference>
<accession>A0A1G9JSQ9</accession>
<dbReference type="PANTHER" id="PTHR45947:SF3">
    <property type="entry name" value="SULFOQUINOVOSYL TRANSFERASE SQD2"/>
    <property type="match status" value="1"/>
</dbReference>
<sequence length="370" mass="43162">MKNKICCIFNIGSHYRESIYTLMDQELQCDFYMGDTVFKPLKTMDYNSLKGYRKTIKNKKSIIKGYIWQQGVWRLVFKPYKSYIINSSPYYLSNWIVLILAKILGKKTYAWTHGIKGSSSKKQMILQKNFYRLFDKIFLYGDQGQRLMIEQGFDKDKLVLLYNSLDYKKQLVVRNKLKPSDVYKKYFNNDFPVLIYIGRIQTSKKVNLLVEALKNLREKDIPCNLVVVGEDIDDNDIPKLVKKYNIDKNVWFYGPCYKEELIGPLLYNADVCVSPGLIGLTAIHSLTYGTPVITSDNFYGHGPEFEAIKPGLTGDFFEEGNLDDLVLKINNWINLDKSSRNKTRLEAYRLVDDKYNPFYQINVLKKVLQS</sequence>
<dbReference type="Proteomes" id="UP000199440">
    <property type="component" value="Unassembled WGS sequence"/>
</dbReference>
<keyword evidence="2" id="KW-0808">Transferase</keyword>
<dbReference type="OrthoDB" id="9790710at2"/>
<keyword evidence="3" id="KW-1185">Reference proteome</keyword>
<dbReference type="PANTHER" id="PTHR45947">
    <property type="entry name" value="SULFOQUINOVOSYL TRANSFERASE SQD2"/>
    <property type="match status" value="1"/>
</dbReference>
<protein>
    <submittedName>
        <fullName evidence="2">Glycosyltransferase involved in cell wall bisynthesis</fullName>
    </submittedName>
</protein>